<dbReference type="PANTHER" id="PTHR36179">
    <property type="entry name" value="LUD_DOM DOMAIN-CONTAINING PROTEIN"/>
    <property type="match status" value="1"/>
</dbReference>
<dbReference type="PANTHER" id="PTHR36179:SF2">
    <property type="entry name" value="LUD DOMAIN-CONTAINING PROTEIN"/>
    <property type="match status" value="1"/>
</dbReference>
<reference evidence="2" key="2">
    <citation type="journal article" date="2021" name="PeerJ">
        <title>Extensive microbial diversity within the chicken gut microbiome revealed by metagenomics and culture.</title>
        <authorList>
            <person name="Gilroy R."/>
            <person name="Ravi A."/>
            <person name="Getino M."/>
            <person name="Pursley I."/>
            <person name="Horton D.L."/>
            <person name="Alikhan N.F."/>
            <person name="Baker D."/>
            <person name="Gharbi K."/>
            <person name="Hall N."/>
            <person name="Watson M."/>
            <person name="Adriaenssens E.M."/>
            <person name="Foster-Nyarko E."/>
            <person name="Jarju S."/>
            <person name="Secka A."/>
            <person name="Antonio M."/>
            <person name="Oren A."/>
            <person name="Chaudhuri R.R."/>
            <person name="La Ragione R."/>
            <person name="Hildebrand F."/>
            <person name="Pallen M.J."/>
        </authorList>
    </citation>
    <scope>NUCLEOTIDE SEQUENCE</scope>
    <source>
        <strain evidence="2">CHK154-7741</strain>
    </source>
</reference>
<accession>A0A9D1SQV2</accession>
<dbReference type="Pfam" id="PF02589">
    <property type="entry name" value="LUD_dom"/>
    <property type="match status" value="1"/>
</dbReference>
<reference evidence="2" key="1">
    <citation type="submission" date="2020-10" db="EMBL/GenBank/DDBJ databases">
        <authorList>
            <person name="Gilroy R."/>
        </authorList>
    </citation>
    <scope>NUCLEOTIDE SEQUENCE</scope>
    <source>
        <strain evidence="2">CHK154-7741</strain>
    </source>
</reference>
<feature type="domain" description="LUD" evidence="1">
    <location>
        <begin position="17"/>
        <end position="213"/>
    </location>
</feature>
<evidence type="ECO:0000313" key="3">
    <source>
        <dbReference type="Proteomes" id="UP000886748"/>
    </source>
</evidence>
<dbReference type="Gene3D" id="3.40.50.10420">
    <property type="entry name" value="NagB/RpiA/CoA transferase-like"/>
    <property type="match status" value="1"/>
</dbReference>
<gene>
    <name evidence="2" type="ORF">IAD26_04745</name>
</gene>
<dbReference type="InterPro" id="IPR037171">
    <property type="entry name" value="NagB/RpiA_transferase-like"/>
</dbReference>
<evidence type="ECO:0000313" key="2">
    <source>
        <dbReference type="EMBL" id="HIU92423.1"/>
    </source>
</evidence>
<dbReference type="SUPFAM" id="SSF100950">
    <property type="entry name" value="NagB/RpiA/CoA transferase-like"/>
    <property type="match status" value="1"/>
</dbReference>
<comment type="caution">
    <text evidence="2">The sequence shown here is derived from an EMBL/GenBank/DDBJ whole genome shotgun (WGS) entry which is preliminary data.</text>
</comment>
<protein>
    <submittedName>
        <fullName evidence="2">Lactate utilization protein</fullName>
    </submittedName>
</protein>
<dbReference type="AlphaFoldDB" id="A0A9D1SQV2"/>
<organism evidence="2 3">
    <name type="scientific">Candidatus Limenecus avicola</name>
    <dbReference type="NCBI Taxonomy" id="2840847"/>
    <lineage>
        <taxon>Bacteria</taxon>
        <taxon>Bacillati</taxon>
        <taxon>Bacillota</taxon>
        <taxon>Clostridia</taxon>
        <taxon>Eubacteriales</taxon>
        <taxon>Clostridiaceae</taxon>
        <taxon>Clostridiaceae incertae sedis</taxon>
        <taxon>Candidatus Limenecus</taxon>
    </lineage>
</organism>
<proteinExistence type="predicted"/>
<dbReference type="PIRSF" id="PIRSF020269">
    <property type="entry name" value="DUF1121"/>
    <property type="match status" value="1"/>
</dbReference>
<sequence>MERENKFIKQRNQKLGEKTVAAFQKRHFDAFYCEAAQDALNKALELIKKDDVIAWGGSMTIKEIGLVDYLESNGYKTINRDKAPSAEEKLKCAYDSFFADVFLMSANAISSDGQMVNIDGLGNRVAALSFGPKTVIVIAGVNKVVKTLDEAYKRARNYAAPVNLQRIASMNNNQTPCALTGNCADCISPDSICCQIVTTRLCRPAGRIKIILVNDELGY</sequence>
<evidence type="ECO:0000259" key="1">
    <source>
        <dbReference type="Pfam" id="PF02589"/>
    </source>
</evidence>
<dbReference type="InterPro" id="IPR024185">
    <property type="entry name" value="FTHF_cligase-like_sf"/>
</dbReference>
<dbReference type="EMBL" id="DVOD01000033">
    <property type="protein sequence ID" value="HIU92423.1"/>
    <property type="molecule type" value="Genomic_DNA"/>
</dbReference>
<dbReference type="InterPro" id="IPR003741">
    <property type="entry name" value="LUD_dom"/>
</dbReference>
<name>A0A9D1SQV2_9CLOT</name>
<dbReference type="Proteomes" id="UP000886748">
    <property type="component" value="Unassembled WGS sequence"/>
</dbReference>
<dbReference type="InterPro" id="IPR009501">
    <property type="entry name" value="UCP020269"/>
</dbReference>